<dbReference type="Gene3D" id="3.30.1600.10">
    <property type="entry name" value="SIR2/SIRT2 'Small Domain"/>
    <property type="match status" value="1"/>
</dbReference>
<dbReference type="GO" id="GO:0017136">
    <property type="term" value="F:histone deacetylase activity, NAD-dependent"/>
    <property type="evidence" value="ECO:0007669"/>
    <property type="project" value="TreeGrafter"/>
</dbReference>
<keyword evidence="2 3" id="KW-0520">NAD</keyword>
<keyword evidence="3 4" id="KW-0862">Zinc</keyword>
<dbReference type="InterPro" id="IPR050134">
    <property type="entry name" value="NAD-dep_sirtuin_deacylases"/>
</dbReference>
<comment type="cofactor">
    <cofactor evidence="3">
        <name>Zn(2+)</name>
        <dbReference type="ChEBI" id="CHEBI:29105"/>
    </cofactor>
    <text evidence="3">Binds 1 zinc ion per subunit.</text>
</comment>
<dbReference type="InterPro" id="IPR027546">
    <property type="entry name" value="Sirtuin_class_III"/>
</dbReference>
<feature type="binding site" evidence="3">
    <location>
        <position position="61"/>
    </location>
    <ligand>
        <name>substrate</name>
    </ligand>
</feature>
<feature type="domain" description="Deacetylase sirtuin-type" evidence="5">
    <location>
        <begin position="1"/>
        <end position="238"/>
    </location>
</feature>
<dbReference type="RefSeq" id="WP_260793153.1">
    <property type="nucleotide sequence ID" value="NZ_CP093313.1"/>
</dbReference>
<keyword evidence="1" id="KW-0808">Transferase</keyword>
<dbReference type="KEGG" id="orp:MOP44_24725"/>
<evidence type="ECO:0000313" key="7">
    <source>
        <dbReference type="Proteomes" id="UP001059380"/>
    </source>
</evidence>
<comment type="subcellular location">
    <subcellularLocation>
        <location evidence="3">Cytoplasm</location>
    </subcellularLocation>
</comment>
<feature type="binding site" evidence="3">
    <location>
        <begin position="183"/>
        <end position="185"/>
    </location>
    <ligand>
        <name>NAD(+)</name>
        <dbReference type="ChEBI" id="CHEBI:57540"/>
    </ligand>
</feature>
<dbReference type="InterPro" id="IPR026591">
    <property type="entry name" value="Sirtuin_cat_small_dom_sf"/>
</dbReference>
<dbReference type="GO" id="GO:0070403">
    <property type="term" value="F:NAD+ binding"/>
    <property type="evidence" value="ECO:0007669"/>
    <property type="project" value="UniProtKB-UniRule"/>
</dbReference>
<dbReference type="PROSITE" id="PS50305">
    <property type="entry name" value="SIRTUIN"/>
    <property type="match status" value="1"/>
</dbReference>
<dbReference type="Gene3D" id="3.40.50.1220">
    <property type="entry name" value="TPP-binding domain"/>
    <property type="match status" value="1"/>
</dbReference>
<comment type="function">
    <text evidence="3">NAD-dependent lysine deacetylase and desuccinylase that specifically removes acetyl and succinyl groups on target proteins. Modulates the activities of several proteins which are inactive in their acylated form.</text>
</comment>
<feature type="binding site" evidence="3">
    <location>
        <begin position="17"/>
        <end position="36"/>
    </location>
    <ligand>
        <name>NAD(+)</name>
        <dbReference type="ChEBI" id="CHEBI:57540"/>
    </ligand>
</feature>
<dbReference type="InterPro" id="IPR003000">
    <property type="entry name" value="Sirtuin"/>
</dbReference>
<comment type="similarity">
    <text evidence="3">Belongs to the sirtuin family. Class III subfamily.</text>
</comment>
<dbReference type="SUPFAM" id="SSF52467">
    <property type="entry name" value="DHS-like NAD/FAD-binding domain"/>
    <property type="match status" value="1"/>
</dbReference>
<evidence type="ECO:0000256" key="1">
    <source>
        <dbReference type="ARBA" id="ARBA00022679"/>
    </source>
</evidence>
<feature type="binding site" evidence="3">
    <location>
        <begin position="96"/>
        <end position="99"/>
    </location>
    <ligand>
        <name>NAD(+)</name>
        <dbReference type="ChEBI" id="CHEBI:57540"/>
    </ligand>
</feature>
<dbReference type="GO" id="GO:0036054">
    <property type="term" value="F:protein-malonyllysine demalonylase activity"/>
    <property type="evidence" value="ECO:0007669"/>
    <property type="project" value="InterPro"/>
</dbReference>
<comment type="catalytic activity">
    <reaction evidence="3">
        <text>N(6)-acetyl-L-lysyl-[protein] + NAD(+) + H2O = 2''-O-acetyl-ADP-D-ribose + nicotinamide + L-lysyl-[protein]</text>
        <dbReference type="Rhea" id="RHEA:43636"/>
        <dbReference type="Rhea" id="RHEA-COMP:9752"/>
        <dbReference type="Rhea" id="RHEA-COMP:10731"/>
        <dbReference type="ChEBI" id="CHEBI:15377"/>
        <dbReference type="ChEBI" id="CHEBI:17154"/>
        <dbReference type="ChEBI" id="CHEBI:29969"/>
        <dbReference type="ChEBI" id="CHEBI:57540"/>
        <dbReference type="ChEBI" id="CHEBI:61930"/>
        <dbReference type="ChEBI" id="CHEBI:83767"/>
        <dbReference type="EC" id="2.3.1.286"/>
    </reaction>
</comment>
<evidence type="ECO:0000256" key="4">
    <source>
        <dbReference type="PROSITE-ProRule" id="PRU00236"/>
    </source>
</evidence>
<dbReference type="Proteomes" id="UP001059380">
    <property type="component" value="Chromosome"/>
</dbReference>
<feature type="binding site" evidence="3 4">
    <location>
        <position position="122"/>
    </location>
    <ligand>
        <name>Zn(2+)</name>
        <dbReference type="ChEBI" id="CHEBI:29105"/>
    </ligand>
</feature>
<organism evidence="6 7">
    <name type="scientific">Occallatibacter riparius</name>
    <dbReference type="NCBI Taxonomy" id="1002689"/>
    <lineage>
        <taxon>Bacteria</taxon>
        <taxon>Pseudomonadati</taxon>
        <taxon>Acidobacteriota</taxon>
        <taxon>Terriglobia</taxon>
        <taxon>Terriglobales</taxon>
        <taxon>Acidobacteriaceae</taxon>
        <taxon>Occallatibacter</taxon>
    </lineage>
</organism>
<dbReference type="EMBL" id="CP093313">
    <property type="protein sequence ID" value="UWZ83755.1"/>
    <property type="molecule type" value="Genomic_DNA"/>
</dbReference>
<protein>
    <recommendedName>
        <fullName evidence="3">NAD-dependent protein deacylase</fullName>
        <ecNumber evidence="3">2.3.1.286</ecNumber>
    </recommendedName>
    <alternativeName>
        <fullName evidence="3">Regulatory protein SIR2 homolog</fullName>
    </alternativeName>
</protein>
<feature type="binding site" evidence="3">
    <location>
        <position position="227"/>
    </location>
    <ligand>
        <name>NAD(+)</name>
        <dbReference type="ChEBI" id="CHEBI:57540"/>
    </ligand>
</feature>
<keyword evidence="3" id="KW-0963">Cytoplasm</keyword>
<evidence type="ECO:0000259" key="5">
    <source>
        <dbReference type="PROSITE" id="PS50305"/>
    </source>
</evidence>
<evidence type="ECO:0000256" key="2">
    <source>
        <dbReference type="ARBA" id="ARBA00023027"/>
    </source>
</evidence>
<proteinExistence type="inferred from homology"/>
<feature type="active site" description="Proton acceptor" evidence="3 4">
    <location>
        <position position="114"/>
    </location>
</feature>
<comment type="domain">
    <text evidence="3">2 residues (Tyr-61 and Arg-64) present in a large hydrophobic pocket are probably involved in substrate specificity. They are important for desuccinylation activity, but dispensable for deacetylation activity.</text>
</comment>
<dbReference type="InterPro" id="IPR029035">
    <property type="entry name" value="DHS-like_NAD/FAD-binding_dom"/>
</dbReference>
<feature type="binding site" evidence="4">
    <location>
        <position position="126"/>
    </location>
    <ligand>
        <name>Zn(2+)</name>
        <dbReference type="ChEBI" id="CHEBI:29105"/>
    </ligand>
</feature>
<dbReference type="PANTHER" id="PTHR11085">
    <property type="entry name" value="NAD-DEPENDENT PROTEIN DEACYLASE SIRTUIN-5, MITOCHONDRIAL-RELATED"/>
    <property type="match status" value="1"/>
</dbReference>
<feature type="binding site" evidence="4">
    <location>
        <position position="148"/>
    </location>
    <ligand>
        <name>Zn(2+)</name>
        <dbReference type="ChEBI" id="CHEBI:29105"/>
    </ligand>
</feature>
<dbReference type="PANTHER" id="PTHR11085:SF4">
    <property type="entry name" value="NAD-DEPENDENT PROTEIN DEACYLASE"/>
    <property type="match status" value="1"/>
</dbReference>
<name>A0A9J7BM59_9BACT</name>
<reference evidence="6" key="1">
    <citation type="submission" date="2021-04" db="EMBL/GenBank/DDBJ databases">
        <title>Phylogenetic analysis of Acidobacteriaceae.</title>
        <authorList>
            <person name="Qiu L."/>
            <person name="Zhang Q."/>
        </authorList>
    </citation>
    <scope>NUCLEOTIDE SEQUENCE</scope>
    <source>
        <strain evidence="6">DSM 25168</strain>
    </source>
</reference>
<dbReference type="EC" id="2.3.1.286" evidence="3"/>
<dbReference type="GO" id="GO:0036055">
    <property type="term" value="F:protein-succinyllysine desuccinylase activity"/>
    <property type="evidence" value="ECO:0007669"/>
    <property type="project" value="UniProtKB-UniRule"/>
</dbReference>
<evidence type="ECO:0000313" key="6">
    <source>
        <dbReference type="EMBL" id="UWZ83755.1"/>
    </source>
</evidence>
<feature type="binding site" evidence="3 4">
    <location>
        <position position="146"/>
    </location>
    <ligand>
        <name>Zn(2+)</name>
        <dbReference type="ChEBI" id="CHEBI:29105"/>
    </ligand>
</feature>
<gene>
    <name evidence="3" type="primary">cobB</name>
    <name evidence="6" type="ORF">MOP44_24725</name>
</gene>
<keyword evidence="3 4" id="KW-0479">Metal-binding</keyword>
<evidence type="ECO:0000256" key="3">
    <source>
        <dbReference type="HAMAP-Rule" id="MF_01121"/>
    </source>
</evidence>
<dbReference type="AlphaFoldDB" id="A0A9J7BM59"/>
<sequence>MSSISLSPTDHVFVLTGAGISAESGLPTFRASDGLWAGHRVEDVCTPEALSENPALVWEFYSQRRAQGSTANPNPAHVALAQLEAKLGDRFFLCTQNVDDLHERAGSQRLVHMHGELAKSRCEDDCGRPPVPDTAVYKSLDEVPRCACGARLRPHIVFFGEIPLEMDRIQREIDRATVMVVIGTSGSVYPAANFVNWARHNGARTIYIGPERPLNAQAFTTIVEGKAGEVMPGLFHVE</sequence>
<comment type="catalytic activity">
    <reaction evidence="3">
        <text>N(6)-succinyl-L-lysyl-[protein] + NAD(+) + H2O = 2''-O-succinyl-ADP-D-ribose + nicotinamide + L-lysyl-[protein]</text>
        <dbReference type="Rhea" id="RHEA:47668"/>
        <dbReference type="Rhea" id="RHEA-COMP:9752"/>
        <dbReference type="Rhea" id="RHEA-COMP:11877"/>
        <dbReference type="ChEBI" id="CHEBI:15377"/>
        <dbReference type="ChEBI" id="CHEBI:17154"/>
        <dbReference type="ChEBI" id="CHEBI:29969"/>
        <dbReference type="ChEBI" id="CHEBI:57540"/>
        <dbReference type="ChEBI" id="CHEBI:87830"/>
        <dbReference type="ChEBI" id="CHEBI:87832"/>
    </reaction>
</comment>
<dbReference type="GO" id="GO:0008270">
    <property type="term" value="F:zinc ion binding"/>
    <property type="evidence" value="ECO:0007669"/>
    <property type="project" value="UniProtKB-UniRule"/>
</dbReference>
<comment type="caution">
    <text evidence="3">Lacks conserved residue(s) required for the propagation of feature annotation.</text>
</comment>
<keyword evidence="7" id="KW-1185">Reference proteome</keyword>
<dbReference type="Pfam" id="PF02146">
    <property type="entry name" value="SIR2"/>
    <property type="match status" value="1"/>
</dbReference>
<feature type="binding site" evidence="3">
    <location>
        <position position="64"/>
    </location>
    <ligand>
        <name>substrate</name>
    </ligand>
</feature>
<dbReference type="HAMAP" id="MF_01121">
    <property type="entry name" value="Sirtuin_ClassIII"/>
    <property type="match status" value="1"/>
</dbReference>
<dbReference type="InterPro" id="IPR026590">
    <property type="entry name" value="Ssirtuin_cat_dom"/>
</dbReference>
<dbReference type="GO" id="GO:0005737">
    <property type="term" value="C:cytoplasm"/>
    <property type="evidence" value="ECO:0007669"/>
    <property type="project" value="UniProtKB-SubCell"/>
</dbReference>
<dbReference type="CDD" id="cd01412">
    <property type="entry name" value="SIRT5_Af1_CobB"/>
    <property type="match status" value="1"/>
</dbReference>
<accession>A0A9J7BM59</accession>